<proteinExistence type="predicted"/>
<comment type="caution">
    <text evidence="2">The sequence shown here is derived from an EMBL/GenBank/DDBJ whole genome shotgun (WGS) entry which is preliminary data.</text>
</comment>
<feature type="chain" id="PRO_5012036366" description="HEAT repeat domain-containing protein" evidence="1">
    <location>
        <begin position="21"/>
        <end position="206"/>
    </location>
</feature>
<organism evidence="2 3">
    <name type="scientific">Fimbriiglobus ruber</name>
    <dbReference type="NCBI Taxonomy" id="1908690"/>
    <lineage>
        <taxon>Bacteria</taxon>
        <taxon>Pseudomonadati</taxon>
        <taxon>Planctomycetota</taxon>
        <taxon>Planctomycetia</taxon>
        <taxon>Gemmatales</taxon>
        <taxon>Gemmataceae</taxon>
        <taxon>Fimbriiglobus</taxon>
    </lineage>
</organism>
<evidence type="ECO:0000313" key="2">
    <source>
        <dbReference type="EMBL" id="OWK40529.1"/>
    </source>
</evidence>
<gene>
    <name evidence="2" type="ORF">FRUB_05448</name>
</gene>
<accession>A0A225DTL8</accession>
<sequence length="206" mass="22656">MQRFTFILLGSLLFSPPTTVALSQDAGKPIDTRLPVPTDTDAAEKVVRDLFKAEYAKKKPADHIELAKKLLKIGDETTNDPATKFVVYRDARNWAARGGDVPLALAVARSLSQAFAVSPIEARLVAIETTEKWRSSPGRVVIEIALEGTDESVRADEYPSAERFLKVAALAAGRGAELFWEAVVTARTKEVERIEKEFESIASDRL</sequence>
<reference evidence="3" key="1">
    <citation type="submission" date="2017-06" db="EMBL/GenBank/DDBJ databases">
        <title>Genome analysis of Fimbriiglobus ruber SP5, the first member of the order Planctomycetales with confirmed chitinolytic capability.</title>
        <authorList>
            <person name="Ravin N.V."/>
            <person name="Rakitin A.L."/>
            <person name="Ivanova A.A."/>
            <person name="Beletsky A.V."/>
            <person name="Kulichevskaya I.S."/>
            <person name="Mardanov A.V."/>
            <person name="Dedysh S.N."/>
        </authorList>
    </citation>
    <scope>NUCLEOTIDE SEQUENCE [LARGE SCALE GENOMIC DNA]</scope>
    <source>
        <strain evidence="3">SP5</strain>
    </source>
</reference>
<name>A0A225DTL8_9BACT</name>
<protein>
    <recommendedName>
        <fullName evidence="4">HEAT repeat domain-containing protein</fullName>
    </recommendedName>
</protein>
<feature type="signal peptide" evidence="1">
    <location>
        <begin position="1"/>
        <end position="20"/>
    </location>
</feature>
<dbReference type="OrthoDB" id="285651at2"/>
<evidence type="ECO:0000313" key="3">
    <source>
        <dbReference type="Proteomes" id="UP000214646"/>
    </source>
</evidence>
<dbReference type="AlphaFoldDB" id="A0A225DTL8"/>
<evidence type="ECO:0000256" key="1">
    <source>
        <dbReference type="SAM" id="SignalP"/>
    </source>
</evidence>
<dbReference type="RefSeq" id="WP_088256429.1">
    <property type="nucleotide sequence ID" value="NZ_NIDE01000008.1"/>
</dbReference>
<evidence type="ECO:0008006" key="4">
    <source>
        <dbReference type="Google" id="ProtNLM"/>
    </source>
</evidence>
<dbReference type="Proteomes" id="UP000214646">
    <property type="component" value="Unassembled WGS sequence"/>
</dbReference>
<keyword evidence="1" id="KW-0732">Signal</keyword>
<keyword evidence="3" id="KW-1185">Reference proteome</keyword>
<dbReference type="EMBL" id="NIDE01000008">
    <property type="protein sequence ID" value="OWK40529.1"/>
    <property type="molecule type" value="Genomic_DNA"/>
</dbReference>